<sequence>SPGPGQRFPTGTLRSLRNTDRGEVCIMLLCICIAEQYKAAGFPSKTACST</sequence>
<keyword evidence="2" id="KW-1185">Reference proteome</keyword>
<reference evidence="1" key="1">
    <citation type="submission" date="2023-05" db="EMBL/GenBank/DDBJ databases">
        <authorList>
            <person name="Stuckert A."/>
        </authorList>
    </citation>
    <scope>NUCLEOTIDE SEQUENCE</scope>
</reference>
<evidence type="ECO:0000313" key="2">
    <source>
        <dbReference type="Proteomes" id="UP001162483"/>
    </source>
</evidence>
<gene>
    <name evidence="1" type="ORF">SPARVUS_LOCUS13225643</name>
</gene>
<comment type="caution">
    <text evidence="1">The sequence shown here is derived from an EMBL/GenBank/DDBJ whole genome shotgun (WGS) entry which is preliminary data.</text>
</comment>
<evidence type="ECO:0000313" key="1">
    <source>
        <dbReference type="EMBL" id="CAI9602855.1"/>
    </source>
</evidence>
<feature type="non-terminal residue" evidence="1">
    <location>
        <position position="1"/>
    </location>
</feature>
<protein>
    <submittedName>
        <fullName evidence="1">Uncharacterized protein</fullName>
    </submittedName>
</protein>
<proteinExistence type="predicted"/>
<name>A0ABN9G0J6_9NEOB</name>
<dbReference type="EMBL" id="CATNWA010017745">
    <property type="protein sequence ID" value="CAI9602855.1"/>
    <property type="molecule type" value="Genomic_DNA"/>
</dbReference>
<dbReference type="Proteomes" id="UP001162483">
    <property type="component" value="Unassembled WGS sequence"/>
</dbReference>
<organism evidence="1 2">
    <name type="scientific">Staurois parvus</name>
    <dbReference type="NCBI Taxonomy" id="386267"/>
    <lineage>
        <taxon>Eukaryota</taxon>
        <taxon>Metazoa</taxon>
        <taxon>Chordata</taxon>
        <taxon>Craniata</taxon>
        <taxon>Vertebrata</taxon>
        <taxon>Euteleostomi</taxon>
        <taxon>Amphibia</taxon>
        <taxon>Batrachia</taxon>
        <taxon>Anura</taxon>
        <taxon>Neobatrachia</taxon>
        <taxon>Ranoidea</taxon>
        <taxon>Ranidae</taxon>
        <taxon>Staurois</taxon>
    </lineage>
</organism>
<accession>A0ABN9G0J6</accession>